<dbReference type="InterPro" id="IPR001791">
    <property type="entry name" value="Laminin_G"/>
</dbReference>
<dbReference type="SMART" id="SM00282">
    <property type="entry name" value="LamG"/>
    <property type="match status" value="1"/>
</dbReference>
<sequence>MCHLFTYSSAYQFCHHIYVYTSYVYLLYIICCCNKWNFHPSIHFSIDSFNIYSRIQNRTSNAPPMTLCSSHSHPSSSESMFEFRTFDPEGLVFYGDTQDGWFVLGLRGGVPEMQMTEGDAISYTWGGPRLNDGQWHKVEVRSEGSFVKLEVDGSLALMVGLNSLGAPGRSHLRGQMRLSLGAMLIEQEKLYHPLVLPMDGCLAKGNWLNQRNLWETDTKLDAKLCLGNIRRGSHFSGRGLVVFNTSGEKESCDIKGLTGSLLNIQTQEVYTPYTHIDTDIHIDNDVVSVAPFLVQYGPKSVHFDLKHPQDWRSQWTEGLFLTFGGVPDPSYQRGSDYLLGCVRRIKVQDRDVDLDRALYKDNSISSHSCPHLTAK</sequence>
<dbReference type="InterPro" id="IPR013320">
    <property type="entry name" value="ConA-like_dom_sf"/>
</dbReference>
<reference evidence="3" key="3">
    <citation type="submission" date="2025-09" db="UniProtKB">
        <authorList>
            <consortium name="Ensembl"/>
        </authorList>
    </citation>
    <scope>IDENTIFICATION</scope>
</reference>
<gene>
    <name evidence="3" type="primary">LOC108918792</name>
</gene>
<dbReference type="AlphaFoldDB" id="A0A8C9UXG6"/>
<reference evidence="3" key="2">
    <citation type="submission" date="2025-08" db="UniProtKB">
        <authorList>
            <consortium name="Ensembl"/>
        </authorList>
    </citation>
    <scope>IDENTIFICATION</scope>
</reference>
<dbReference type="PANTHER" id="PTHR15036:SF67">
    <property type="entry name" value="LAMININ SUBUNIT ALPHA-LIKE PROTEIN"/>
    <property type="match status" value="1"/>
</dbReference>
<feature type="domain" description="Laminin G" evidence="2">
    <location>
        <begin position="54"/>
        <end position="369"/>
    </location>
</feature>
<dbReference type="Pfam" id="PF00054">
    <property type="entry name" value="Laminin_G_1"/>
    <property type="match status" value="1"/>
</dbReference>
<evidence type="ECO:0000313" key="4">
    <source>
        <dbReference type="Proteomes" id="UP000694397"/>
    </source>
</evidence>
<dbReference type="GeneTree" id="ENSGT00940000154035"/>
<protein>
    <recommendedName>
        <fullName evidence="2">Laminin G domain-containing protein</fullName>
    </recommendedName>
</protein>
<keyword evidence="4" id="KW-1185">Reference proteome</keyword>
<dbReference type="Proteomes" id="UP000694397">
    <property type="component" value="Chromosome 21"/>
</dbReference>
<comment type="caution">
    <text evidence="1">Lacks conserved residue(s) required for the propagation of feature annotation.</text>
</comment>
<proteinExistence type="predicted"/>
<evidence type="ECO:0000259" key="2">
    <source>
        <dbReference type="PROSITE" id="PS50025"/>
    </source>
</evidence>
<dbReference type="CDD" id="cd00110">
    <property type="entry name" value="LamG"/>
    <property type="match status" value="1"/>
</dbReference>
<dbReference type="PROSITE" id="PS50025">
    <property type="entry name" value="LAM_G_DOMAIN"/>
    <property type="match status" value="1"/>
</dbReference>
<evidence type="ECO:0000313" key="3">
    <source>
        <dbReference type="Ensembl" id="ENSSFOP00015000561.2"/>
    </source>
</evidence>
<dbReference type="PANTHER" id="PTHR15036">
    <property type="entry name" value="PIKACHURIN-LIKE PROTEIN"/>
    <property type="match status" value="1"/>
</dbReference>
<reference evidence="3 4" key="1">
    <citation type="submission" date="2019-04" db="EMBL/GenBank/DDBJ databases">
        <authorList>
            <consortium name="Wellcome Sanger Institute Data Sharing"/>
        </authorList>
    </citation>
    <scope>NUCLEOTIDE SEQUENCE [LARGE SCALE GENOMIC DNA]</scope>
</reference>
<dbReference type="Gene3D" id="2.60.120.200">
    <property type="match status" value="3"/>
</dbReference>
<evidence type="ECO:0000256" key="1">
    <source>
        <dbReference type="PROSITE-ProRule" id="PRU00122"/>
    </source>
</evidence>
<organism evidence="3 4">
    <name type="scientific">Scleropages formosus</name>
    <name type="common">Asian bonytongue</name>
    <name type="synonym">Osteoglossum formosum</name>
    <dbReference type="NCBI Taxonomy" id="113540"/>
    <lineage>
        <taxon>Eukaryota</taxon>
        <taxon>Metazoa</taxon>
        <taxon>Chordata</taxon>
        <taxon>Craniata</taxon>
        <taxon>Vertebrata</taxon>
        <taxon>Euteleostomi</taxon>
        <taxon>Actinopterygii</taxon>
        <taxon>Neopterygii</taxon>
        <taxon>Teleostei</taxon>
        <taxon>Osteoglossocephala</taxon>
        <taxon>Osteoglossomorpha</taxon>
        <taxon>Osteoglossiformes</taxon>
        <taxon>Osteoglossidae</taxon>
        <taxon>Scleropages</taxon>
    </lineage>
</organism>
<dbReference type="Ensembl" id="ENSSFOT00015000589.2">
    <property type="protein sequence ID" value="ENSSFOP00015000561.2"/>
    <property type="gene ID" value="ENSSFOG00015000434.2"/>
</dbReference>
<name>A0A8C9UXG6_SCLFO</name>
<dbReference type="SUPFAM" id="SSF49899">
    <property type="entry name" value="Concanavalin A-like lectins/glucanases"/>
    <property type="match status" value="2"/>
</dbReference>
<accession>A0A8C9UXG6</accession>
<dbReference type="InterPro" id="IPR050372">
    <property type="entry name" value="Neurexin-related_CASP"/>
</dbReference>